<name>A0A015L7K3_RHIIW</name>
<comment type="caution">
    <text evidence="2">The sequence shown here is derived from an EMBL/GenBank/DDBJ whole genome shotgun (WGS) entry which is preliminary data.</text>
</comment>
<dbReference type="AlphaFoldDB" id="A0A015L7K3"/>
<sequence length="251" mass="28795">MAISQRLPMEIIIAILSFVPAKTLFRYRRLSKELQYEIHKILVERIQNNFESGKNYLLATIESLDTHGSRPTHIFDLILLDINLSTLEIRFKINTKLNDTASNISPKIIGRKLEGTEIWETTRQNVDISLESSWTTFNIDDHPAELIKNVSLHVFSPFDINHKATFVAKGIVTFNMDIEPETLVRWEKAIDVHNQAILVVRNTVSEFDEFDSIIVMALVEEVIIKAGILLTAMEEKWKDVVSSVVIEDFDD</sequence>
<dbReference type="InterPro" id="IPR036047">
    <property type="entry name" value="F-box-like_dom_sf"/>
</dbReference>
<keyword evidence="3" id="KW-1185">Reference proteome</keyword>
<feature type="domain" description="F-box" evidence="1">
    <location>
        <begin position="6"/>
        <end position="34"/>
    </location>
</feature>
<evidence type="ECO:0000313" key="3">
    <source>
        <dbReference type="Proteomes" id="UP000022910"/>
    </source>
</evidence>
<dbReference type="SUPFAM" id="SSF81383">
    <property type="entry name" value="F-box domain"/>
    <property type="match status" value="1"/>
</dbReference>
<dbReference type="HOGENOM" id="CLU_1107601_0_0_1"/>
<dbReference type="Proteomes" id="UP000022910">
    <property type="component" value="Unassembled WGS sequence"/>
</dbReference>
<reference evidence="2 3" key="1">
    <citation type="submission" date="2014-02" db="EMBL/GenBank/DDBJ databases">
        <title>Single nucleus genome sequencing reveals high similarity among nuclei of an endomycorrhizal fungus.</title>
        <authorList>
            <person name="Lin K."/>
            <person name="Geurts R."/>
            <person name="Zhang Z."/>
            <person name="Limpens E."/>
            <person name="Saunders D.G."/>
            <person name="Mu D."/>
            <person name="Pang E."/>
            <person name="Cao H."/>
            <person name="Cha H."/>
            <person name="Lin T."/>
            <person name="Zhou Q."/>
            <person name="Shang Y."/>
            <person name="Li Y."/>
            <person name="Ivanov S."/>
            <person name="Sharma T."/>
            <person name="Velzen R.V."/>
            <person name="Ruijter N.D."/>
            <person name="Aanen D.K."/>
            <person name="Win J."/>
            <person name="Kamoun S."/>
            <person name="Bisseling T."/>
            <person name="Huang S."/>
        </authorList>
    </citation>
    <scope>NUCLEOTIDE SEQUENCE [LARGE SCALE GENOMIC DNA]</scope>
    <source>
        <strain evidence="3">DAOM197198w</strain>
    </source>
</reference>
<gene>
    <name evidence="2" type="ORF">RirG_040040</name>
</gene>
<dbReference type="Pfam" id="PF00646">
    <property type="entry name" value="F-box"/>
    <property type="match status" value="1"/>
</dbReference>
<proteinExistence type="predicted"/>
<accession>A0A015L7K3</accession>
<dbReference type="OrthoDB" id="2441914at2759"/>
<organism evidence="2 3">
    <name type="scientific">Rhizophagus irregularis (strain DAOM 197198w)</name>
    <name type="common">Glomus intraradices</name>
    <dbReference type="NCBI Taxonomy" id="1432141"/>
    <lineage>
        <taxon>Eukaryota</taxon>
        <taxon>Fungi</taxon>
        <taxon>Fungi incertae sedis</taxon>
        <taxon>Mucoromycota</taxon>
        <taxon>Glomeromycotina</taxon>
        <taxon>Glomeromycetes</taxon>
        <taxon>Glomerales</taxon>
        <taxon>Glomeraceae</taxon>
        <taxon>Rhizophagus</taxon>
    </lineage>
</organism>
<evidence type="ECO:0000259" key="1">
    <source>
        <dbReference type="Pfam" id="PF00646"/>
    </source>
</evidence>
<dbReference type="InterPro" id="IPR001810">
    <property type="entry name" value="F-box_dom"/>
</dbReference>
<evidence type="ECO:0000313" key="2">
    <source>
        <dbReference type="EMBL" id="EXX75639.1"/>
    </source>
</evidence>
<dbReference type="EMBL" id="JEMT01012386">
    <property type="protein sequence ID" value="EXX75639.1"/>
    <property type="molecule type" value="Genomic_DNA"/>
</dbReference>
<protein>
    <recommendedName>
        <fullName evidence="1">F-box domain-containing protein</fullName>
    </recommendedName>
</protein>